<proteinExistence type="predicted"/>
<dbReference type="AlphaFoldDB" id="A0A939G320"/>
<dbReference type="SUPFAM" id="SSF46458">
    <property type="entry name" value="Globin-like"/>
    <property type="match status" value="1"/>
</dbReference>
<dbReference type="GO" id="GO:0020037">
    <property type="term" value="F:heme binding"/>
    <property type="evidence" value="ECO:0007669"/>
    <property type="project" value="InterPro"/>
</dbReference>
<keyword evidence="2" id="KW-1185">Reference proteome</keyword>
<dbReference type="Proteomes" id="UP000664795">
    <property type="component" value="Unassembled WGS sequence"/>
</dbReference>
<name>A0A939G320_9BACT</name>
<gene>
    <name evidence="1" type="ORF">J2I48_00105</name>
</gene>
<evidence type="ECO:0000313" key="2">
    <source>
        <dbReference type="Proteomes" id="UP000664795"/>
    </source>
</evidence>
<protein>
    <submittedName>
        <fullName evidence="1">Group III truncated hemoglobin</fullName>
    </submittedName>
</protein>
<dbReference type="GO" id="GO:0019825">
    <property type="term" value="F:oxygen binding"/>
    <property type="evidence" value="ECO:0007669"/>
    <property type="project" value="InterPro"/>
</dbReference>
<dbReference type="InterPro" id="IPR009050">
    <property type="entry name" value="Globin-like_sf"/>
</dbReference>
<dbReference type="InterPro" id="IPR012292">
    <property type="entry name" value="Globin/Proto"/>
</dbReference>
<dbReference type="CDD" id="cd08916">
    <property type="entry name" value="TrHb3_P"/>
    <property type="match status" value="1"/>
</dbReference>
<dbReference type="EMBL" id="JAFMYU010000001">
    <property type="protein sequence ID" value="MBO0929372.1"/>
    <property type="molecule type" value="Genomic_DNA"/>
</dbReference>
<organism evidence="1 2">
    <name type="scientific">Fibrella aquatilis</name>
    <dbReference type="NCBI Taxonomy" id="2817059"/>
    <lineage>
        <taxon>Bacteria</taxon>
        <taxon>Pseudomonadati</taxon>
        <taxon>Bacteroidota</taxon>
        <taxon>Cytophagia</taxon>
        <taxon>Cytophagales</taxon>
        <taxon>Spirosomataceae</taxon>
        <taxon>Fibrella</taxon>
    </lineage>
</organism>
<dbReference type="RefSeq" id="WP_207333345.1">
    <property type="nucleotide sequence ID" value="NZ_JAFMYU010000001.1"/>
</dbReference>
<dbReference type="Gene3D" id="1.10.490.10">
    <property type="entry name" value="Globins"/>
    <property type="match status" value="1"/>
</dbReference>
<evidence type="ECO:0000313" key="1">
    <source>
        <dbReference type="EMBL" id="MBO0929372.1"/>
    </source>
</evidence>
<sequence length="144" mass="16338">MHDIQNRTDIDHLVATFYGRVFADEQIGLVFTLVARVTPETHFPLLGDFWETVLFGQNRYHGNVILKHVELHLKQALQPAQFDRWVSLFCLTVDDLFIGTVAETAKIRARTMSMVLQAKLHTLTQSGTHPNAHGHVDTHDALVL</sequence>
<comment type="caution">
    <text evidence="1">The sequence shown here is derived from an EMBL/GenBank/DDBJ whole genome shotgun (WGS) entry which is preliminary data.</text>
</comment>
<accession>A0A939G320</accession>
<reference evidence="1 2" key="1">
    <citation type="submission" date="2021-03" db="EMBL/GenBank/DDBJ databases">
        <title>Fibrella sp. HMF5036 genome sequencing and assembly.</title>
        <authorList>
            <person name="Kang H."/>
            <person name="Kim H."/>
            <person name="Bae S."/>
            <person name="Joh K."/>
        </authorList>
    </citation>
    <scope>NUCLEOTIDE SEQUENCE [LARGE SCALE GENOMIC DNA]</scope>
    <source>
        <strain evidence="1 2">HMF5036</strain>
    </source>
</reference>